<gene>
    <name evidence="1" type="ORF">GCM10011274_02980</name>
</gene>
<dbReference type="Proteomes" id="UP000622604">
    <property type="component" value="Unassembled WGS sequence"/>
</dbReference>
<dbReference type="EMBL" id="BMZC01000001">
    <property type="protein sequence ID" value="GGZ48498.1"/>
    <property type="molecule type" value="Genomic_DNA"/>
</dbReference>
<name>A0A8H9I7Q1_9ALTE</name>
<evidence type="ECO:0000313" key="1">
    <source>
        <dbReference type="EMBL" id="GGZ48498.1"/>
    </source>
</evidence>
<reference evidence="1 2" key="1">
    <citation type="journal article" date="2014" name="Int. J. Syst. Evol. Microbiol.">
        <title>Complete genome sequence of Corynebacterium casei LMG S-19264T (=DSM 44701T), isolated from a smear-ripened cheese.</title>
        <authorList>
            <consortium name="US DOE Joint Genome Institute (JGI-PGF)"/>
            <person name="Walter F."/>
            <person name="Albersmeier A."/>
            <person name="Kalinowski J."/>
            <person name="Ruckert C."/>
        </authorList>
    </citation>
    <scope>NUCLEOTIDE SEQUENCE [LARGE SCALE GENOMIC DNA]</scope>
    <source>
        <strain evidence="1 2">KCTC 32337</strain>
    </source>
</reference>
<protein>
    <submittedName>
        <fullName evidence="1">Uncharacterized protein</fullName>
    </submittedName>
</protein>
<proteinExistence type="predicted"/>
<dbReference type="AlphaFoldDB" id="A0A8H9I7Q1"/>
<comment type="caution">
    <text evidence="1">The sequence shown here is derived from an EMBL/GenBank/DDBJ whole genome shotgun (WGS) entry which is preliminary data.</text>
</comment>
<evidence type="ECO:0000313" key="2">
    <source>
        <dbReference type="Proteomes" id="UP000622604"/>
    </source>
</evidence>
<organism evidence="1 2">
    <name type="scientific">Paraglaciecola chathamensis</name>
    <dbReference type="NCBI Taxonomy" id="368405"/>
    <lineage>
        <taxon>Bacteria</taxon>
        <taxon>Pseudomonadati</taxon>
        <taxon>Pseudomonadota</taxon>
        <taxon>Gammaproteobacteria</taxon>
        <taxon>Alteromonadales</taxon>
        <taxon>Alteromonadaceae</taxon>
        <taxon>Paraglaciecola</taxon>
    </lineage>
</organism>
<accession>A0A8H9I7Q1</accession>
<sequence>MTIELTTWLKQVAQQRNPVWVDGCAYGETLLNKGKPAPWDDVGALVSYIKQLQGLLKSDVLVIDIARFYEFWLNSNPNLLAAMGVKKRLGYALRTLLADQTARDQLHEVVMAICTSCSNTPIVLSMPSPKLWIGTAHAKAKNIDQVEVSWEDAESGAMYMADFLRIFSDCSLSGILIEDGGLAGPQHDTHIRSYQPIFNVANHYHWEVSLKGCAPSYTPAPELGVAVAISESNSDAQGQILASECWRESVELPLAQDKFWYVIIPRDAVPEQVLEVLAKLREEP</sequence>
<dbReference type="RefSeq" id="WP_008306776.1">
    <property type="nucleotide sequence ID" value="NZ_BMZC01000001.1"/>
</dbReference>